<evidence type="ECO:0000313" key="2">
    <source>
        <dbReference type="Proteomes" id="UP000004088"/>
    </source>
</evidence>
<dbReference type="AlphaFoldDB" id="F0F261"/>
<comment type="caution">
    <text evidence="1">The sequence shown here is derived from an EMBL/GenBank/DDBJ whole genome shotgun (WGS) entry which is preliminary data.</text>
</comment>
<dbReference type="InterPro" id="IPR021284">
    <property type="entry name" value="DUF2750"/>
</dbReference>
<dbReference type="Proteomes" id="UP000004088">
    <property type="component" value="Unassembled WGS sequence"/>
</dbReference>
<dbReference type="EMBL" id="AEWV01000042">
    <property type="protein sequence ID" value="EGC16361.1"/>
    <property type="molecule type" value="Genomic_DNA"/>
</dbReference>
<protein>
    <recommendedName>
        <fullName evidence="3">DUF2750 domain-containing protein</fullName>
    </recommendedName>
</protein>
<dbReference type="Pfam" id="PF11042">
    <property type="entry name" value="DUF2750"/>
    <property type="match status" value="1"/>
</dbReference>
<dbReference type="STRING" id="888741.HMPREF9098_2196"/>
<name>F0F261_9NEIS</name>
<organism evidence="1 2">
    <name type="scientific">Kingella denitrificans ATCC 33394</name>
    <dbReference type="NCBI Taxonomy" id="888741"/>
    <lineage>
        <taxon>Bacteria</taxon>
        <taxon>Pseudomonadati</taxon>
        <taxon>Pseudomonadota</taxon>
        <taxon>Betaproteobacteria</taxon>
        <taxon>Neisseriales</taxon>
        <taxon>Neisseriaceae</taxon>
        <taxon>Kingella</taxon>
    </lineage>
</organism>
<accession>F0F261</accession>
<dbReference type="HOGENOM" id="CLU_126055_0_0_4"/>
<proteinExistence type="predicted"/>
<evidence type="ECO:0000313" key="1">
    <source>
        <dbReference type="EMBL" id="EGC16361.1"/>
    </source>
</evidence>
<dbReference type="RefSeq" id="WP_003784358.1">
    <property type="nucleotide sequence ID" value="NZ_GL870929.1"/>
</dbReference>
<sequence>MKTHLEHFDLSRRYNRFVRQIVRHDTVWTLQDDDDFFAECPSLHEEDALGEPRMVWCFWSDEAHALRCRQDEWHDYACVSWPLSDFINDVLLPMQHDGQWVGIEFDTELCGMETEPMALLADLLHEIAQQYGEAEFDDWPRWQRACQAWQAEQKRSMH</sequence>
<reference evidence="1 2" key="1">
    <citation type="submission" date="2011-01" db="EMBL/GenBank/DDBJ databases">
        <authorList>
            <person name="Muzny D."/>
            <person name="Qin X."/>
            <person name="Deng J."/>
            <person name="Jiang H."/>
            <person name="Liu Y."/>
            <person name="Qu J."/>
            <person name="Song X.-Z."/>
            <person name="Zhang L."/>
            <person name="Thornton R."/>
            <person name="Coyle M."/>
            <person name="Francisco L."/>
            <person name="Jackson L."/>
            <person name="Javaid M."/>
            <person name="Korchina V."/>
            <person name="Kovar C."/>
            <person name="Mata R."/>
            <person name="Mathew T."/>
            <person name="Ngo R."/>
            <person name="Nguyen L."/>
            <person name="Nguyen N."/>
            <person name="Okwuonu G."/>
            <person name="Ongeri F."/>
            <person name="Pham C."/>
            <person name="Simmons D."/>
            <person name="Wilczek-Boney K."/>
            <person name="Hale W."/>
            <person name="Jakkamsetti A."/>
            <person name="Pham P."/>
            <person name="Ruth R."/>
            <person name="San Lucas F."/>
            <person name="Warren J."/>
            <person name="Zhang J."/>
            <person name="Zhao Z."/>
            <person name="Zhou C."/>
            <person name="Zhu D."/>
            <person name="Lee S."/>
            <person name="Bess C."/>
            <person name="Blankenburg K."/>
            <person name="Forbes L."/>
            <person name="Fu Q."/>
            <person name="Gubbala S."/>
            <person name="Hirani K."/>
            <person name="Jayaseelan J.C."/>
            <person name="Lara F."/>
            <person name="Munidasa M."/>
            <person name="Palculict T."/>
            <person name="Patil S."/>
            <person name="Pu L.-L."/>
            <person name="Saada N."/>
            <person name="Tang L."/>
            <person name="Weissenberger G."/>
            <person name="Zhu Y."/>
            <person name="Hemphill L."/>
            <person name="Shang Y."/>
            <person name="Youmans B."/>
            <person name="Ayvaz T."/>
            <person name="Ross M."/>
            <person name="Santibanez J."/>
            <person name="Aqrawi P."/>
            <person name="Gross S."/>
            <person name="Joshi V."/>
            <person name="Fowler G."/>
            <person name="Nazareth L."/>
            <person name="Reid J."/>
            <person name="Worley K."/>
            <person name="Petrosino J."/>
            <person name="Highlander S."/>
            <person name="Gibbs R."/>
        </authorList>
    </citation>
    <scope>NUCLEOTIDE SEQUENCE [LARGE SCALE GENOMIC DNA]</scope>
    <source>
        <strain evidence="1 2">ATCC 33394</strain>
    </source>
</reference>
<evidence type="ECO:0008006" key="3">
    <source>
        <dbReference type="Google" id="ProtNLM"/>
    </source>
</evidence>
<gene>
    <name evidence="1" type="ORF">HMPREF9098_2196</name>
</gene>
<keyword evidence="2" id="KW-1185">Reference proteome</keyword>